<proteinExistence type="predicted"/>
<sequence>MIVEIDNLNFIKIDKKEIIKLFYNIYQPLKKLEYYLDYIKDLVSKSYKDNKFIKKDEFEHLLYNIFLYYLINWDNLYHTNQIPFCNWYNFKEIIDSILNSENDVSFIINQKYINTDYFKRYLENFTNNIKIKNKNIIADYIMENFQGNLIMLYFLIRKMIMNRKSYYKSNILFITDYDRYYGNNRFFGDHLFESEDFKKLLEELNINMNLTNYSILFTKYNYTNLLKYIKDYHKKPSNYLFIEDILNLELGFKILLNSSKIYKKVKLNDDNNDEHKKFIHEMFNIFLKHKLPFILWFYLSIKDYILKNNIKYIFGDSEKNFIFYLYNIYALWAKNIKTIAFSHEIINHNYIFIPVSKKFNCIPNYKLVWNDNVKKLLINKYNFPNNRVLVFPDPRFLYWKEFPKKEKTILFVSQGYPKFYEDIISTFMDKKLINTLIKNGYSFYFKPHPGEYNSKRSIKNINKLKNIKEIKIIDNLDFIPEYTIGMSSTMIYELLNAGSNAYFLDECAKDMFMIDNDVFKKYFRKNIKEILNEILMNYK</sequence>
<dbReference type="GeneID" id="65884365"/>
<dbReference type="RefSeq" id="WP_214399898.1">
    <property type="nucleotide sequence ID" value="NZ_LR792632.1"/>
</dbReference>
<dbReference type="EMBL" id="LR792632">
    <property type="protein sequence ID" value="CAB3290111.1"/>
    <property type="molecule type" value="Genomic_DNA"/>
</dbReference>
<keyword evidence="2" id="KW-1185">Reference proteome</keyword>
<evidence type="ECO:0000313" key="1">
    <source>
        <dbReference type="EMBL" id="CAB3290111.1"/>
    </source>
</evidence>
<evidence type="ECO:0000313" key="2">
    <source>
        <dbReference type="Proteomes" id="UP000679213"/>
    </source>
</evidence>
<organism evidence="1 2">
    <name type="scientific">Methanocaldococcus lauensis</name>
    <dbReference type="NCBI Taxonomy" id="2546128"/>
    <lineage>
        <taxon>Archaea</taxon>
        <taxon>Methanobacteriati</taxon>
        <taxon>Methanobacteriota</taxon>
        <taxon>Methanomada group</taxon>
        <taxon>Methanococci</taxon>
        <taxon>Methanococcales</taxon>
        <taxon>Methanocaldococcaceae</taxon>
        <taxon>Methanocaldococcus</taxon>
    </lineage>
</organism>
<name>A0A8D6SVT6_9EURY</name>
<dbReference type="SUPFAM" id="SSF53756">
    <property type="entry name" value="UDP-Glycosyltransferase/glycogen phosphorylase"/>
    <property type="match status" value="1"/>
</dbReference>
<gene>
    <name evidence="1" type="ORF">MLAUSG7_1584</name>
</gene>
<dbReference type="KEGG" id="mesg:MLAUSG7_1584"/>
<dbReference type="AlphaFoldDB" id="A0A8D6SVT6"/>
<dbReference type="Proteomes" id="UP000679213">
    <property type="component" value="Chromosome I"/>
</dbReference>
<reference evidence="1 2" key="1">
    <citation type="submission" date="2020-04" db="EMBL/GenBank/DDBJ databases">
        <authorList>
            <consortium name="Genoscope - CEA"/>
            <person name="William W."/>
        </authorList>
    </citation>
    <scope>NUCLEOTIDE SEQUENCE [LARGE SCALE GENOMIC DNA]</scope>
    <source>
        <strain evidence="1 2">SG7</strain>
    </source>
</reference>
<protein>
    <submittedName>
        <fullName evidence="1">Uncharacterized protein</fullName>
    </submittedName>
</protein>
<accession>A0A8D6SVT6</accession>